<feature type="transmembrane region" description="Helical" evidence="1">
    <location>
        <begin position="57"/>
        <end position="74"/>
    </location>
</feature>
<keyword evidence="1" id="KW-0812">Transmembrane</keyword>
<keyword evidence="1" id="KW-0472">Membrane</keyword>
<evidence type="ECO:0000313" key="3">
    <source>
        <dbReference type="Proteomes" id="UP000178367"/>
    </source>
</evidence>
<organism evidence="2 3">
    <name type="scientific">Candidatus Falkowbacteria bacterium RIFOXYA2_FULL_47_19</name>
    <dbReference type="NCBI Taxonomy" id="1797994"/>
    <lineage>
        <taxon>Bacteria</taxon>
        <taxon>Candidatus Falkowiibacteriota</taxon>
    </lineage>
</organism>
<comment type="caution">
    <text evidence="2">The sequence shown here is derived from an EMBL/GenBank/DDBJ whole genome shotgun (WGS) entry which is preliminary data.</text>
</comment>
<keyword evidence="1" id="KW-1133">Transmembrane helix</keyword>
<dbReference type="Proteomes" id="UP000178367">
    <property type="component" value="Unassembled WGS sequence"/>
</dbReference>
<gene>
    <name evidence="2" type="ORF">A2227_02695</name>
</gene>
<accession>A0A1F5SHJ8</accession>
<dbReference type="AlphaFoldDB" id="A0A1F5SHJ8"/>
<protein>
    <submittedName>
        <fullName evidence="2">Uncharacterized protein</fullName>
    </submittedName>
</protein>
<proteinExistence type="predicted"/>
<name>A0A1F5SHJ8_9BACT</name>
<sequence length="100" mass="11696">MNQIINQLLSHPWTIKILDYPCASYLYDLDSKQIWIIILITAALVLLMVYRKLGSGAFFGLILVFILAYIVYSSDIYGRWSEHNEAEQKNLERLQEEVEK</sequence>
<evidence type="ECO:0000313" key="2">
    <source>
        <dbReference type="EMBL" id="OGF26102.1"/>
    </source>
</evidence>
<feature type="transmembrane region" description="Helical" evidence="1">
    <location>
        <begin position="33"/>
        <end position="50"/>
    </location>
</feature>
<evidence type="ECO:0000256" key="1">
    <source>
        <dbReference type="SAM" id="Phobius"/>
    </source>
</evidence>
<reference evidence="2 3" key="1">
    <citation type="journal article" date="2016" name="Nat. Commun.">
        <title>Thousands of microbial genomes shed light on interconnected biogeochemical processes in an aquifer system.</title>
        <authorList>
            <person name="Anantharaman K."/>
            <person name="Brown C.T."/>
            <person name="Hug L.A."/>
            <person name="Sharon I."/>
            <person name="Castelle C.J."/>
            <person name="Probst A.J."/>
            <person name="Thomas B.C."/>
            <person name="Singh A."/>
            <person name="Wilkins M.J."/>
            <person name="Karaoz U."/>
            <person name="Brodie E.L."/>
            <person name="Williams K.H."/>
            <person name="Hubbard S.S."/>
            <person name="Banfield J.F."/>
        </authorList>
    </citation>
    <scope>NUCLEOTIDE SEQUENCE [LARGE SCALE GENOMIC DNA]</scope>
</reference>
<dbReference type="EMBL" id="MFGB01000017">
    <property type="protein sequence ID" value="OGF26102.1"/>
    <property type="molecule type" value="Genomic_DNA"/>
</dbReference>